<gene>
    <name evidence="7" type="ORF">DNH61_00725</name>
</gene>
<dbReference type="CDD" id="cd06533">
    <property type="entry name" value="Glyco_transf_WecG_TagA"/>
    <property type="match status" value="1"/>
</dbReference>
<evidence type="ECO:0000256" key="6">
    <source>
        <dbReference type="SAM" id="MobiDB-lite"/>
    </source>
</evidence>
<evidence type="ECO:0000313" key="8">
    <source>
        <dbReference type="Proteomes" id="UP000249522"/>
    </source>
</evidence>
<keyword evidence="4 5" id="KW-0961">Cell wall biogenesis/degradation</keyword>
<evidence type="ECO:0000256" key="1">
    <source>
        <dbReference type="ARBA" id="ARBA00022676"/>
    </source>
</evidence>
<dbReference type="PANTHER" id="PTHR34136:SF1">
    <property type="entry name" value="UDP-N-ACETYL-D-MANNOSAMINURONIC ACID TRANSFERASE"/>
    <property type="match status" value="1"/>
</dbReference>
<evidence type="ECO:0000256" key="3">
    <source>
        <dbReference type="ARBA" id="ARBA00022944"/>
    </source>
</evidence>
<dbReference type="GO" id="GO:0071555">
    <property type="term" value="P:cell wall organization"/>
    <property type="evidence" value="ECO:0007669"/>
    <property type="project" value="UniProtKB-KW"/>
</dbReference>
<comment type="function">
    <text evidence="5">Catalyzes the conversion of GlcNAc-PP-undecaprenol into ManNAc-GlcNAc-PP-undecaprenol, the first committed lipid intermediate in the de novo synthesis of teichoic acid.</text>
</comment>
<dbReference type="GO" id="GO:0047244">
    <property type="term" value="F:N-acetylglucosaminyldiphosphoundecaprenol N-acetyl-beta-D-mannosaminyltransferase activity"/>
    <property type="evidence" value="ECO:0007669"/>
    <property type="project" value="UniProtKB-UniRule"/>
</dbReference>
<dbReference type="AlphaFoldDB" id="A0A2W1M2I1"/>
<comment type="pathway">
    <text evidence="5">Cell wall biogenesis; teichoic acid biosynthesis.</text>
</comment>
<keyword evidence="8" id="KW-1185">Reference proteome</keyword>
<keyword evidence="3 5" id="KW-0777">Teichoic acid biosynthesis</keyword>
<dbReference type="Pfam" id="PF03808">
    <property type="entry name" value="Glyco_tran_WecG"/>
    <property type="match status" value="1"/>
</dbReference>
<comment type="similarity">
    <text evidence="5">Belongs to the glycosyltransferase 26 family. TagA/TarA subfamily.</text>
</comment>
<keyword evidence="1 5" id="KW-0328">Glycosyltransferase</keyword>
<dbReference type="HAMAP" id="MF_02070">
    <property type="entry name" value="TagA_TarA"/>
    <property type="match status" value="1"/>
</dbReference>
<protein>
    <recommendedName>
        <fullName evidence="5">N-acetylglucosaminyldiphosphoundecaprenol N-acetyl-beta-D-mannosaminyltransferase</fullName>
        <ecNumber evidence="5">2.4.1.187</ecNumber>
    </recommendedName>
    <alternativeName>
        <fullName evidence="5">N-acetylmannosaminyltransferase</fullName>
    </alternativeName>
    <alternativeName>
        <fullName evidence="5">UDP-N-acetylmannosamine transferase</fullName>
    </alternativeName>
    <alternativeName>
        <fullName evidence="5">UDP-N-acetylmannosamine:N-acetylglucosaminyl pyrophosphorylundecaprenol N-acetylmannosaminyltransferase</fullName>
    </alternativeName>
</protein>
<feature type="compositionally biased region" description="Basic and acidic residues" evidence="6">
    <location>
        <begin position="1"/>
        <end position="14"/>
    </location>
</feature>
<dbReference type="InterPro" id="IPR034714">
    <property type="entry name" value="TagA_TarA"/>
</dbReference>
<dbReference type="Proteomes" id="UP000249522">
    <property type="component" value="Unassembled WGS sequence"/>
</dbReference>
<feature type="compositionally biased region" description="Polar residues" evidence="6">
    <location>
        <begin position="15"/>
        <end position="32"/>
    </location>
</feature>
<dbReference type="InterPro" id="IPR004629">
    <property type="entry name" value="WecG_TagA_CpsF"/>
</dbReference>
<dbReference type="NCBIfam" id="TIGR00696">
    <property type="entry name" value="wecG_tagA_cpsF"/>
    <property type="match status" value="1"/>
</dbReference>
<evidence type="ECO:0000256" key="4">
    <source>
        <dbReference type="ARBA" id="ARBA00023316"/>
    </source>
</evidence>
<evidence type="ECO:0000256" key="5">
    <source>
        <dbReference type="HAMAP-Rule" id="MF_02070"/>
    </source>
</evidence>
<dbReference type="OrthoDB" id="9771846at2"/>
<evidence type="ECO:0000256" key="2">
    <source>
        <dbReference type="ARBA" id="ARBA00022679"/>
    </source>
</evidence>
<organism evidence="7 8">
    <name type="scientific">Paenibacillus sambharensis</name>
    <dbReference type="NCBI Taxonomy" id="1803190"/>
    <lineage>
        <taxon>Bacteria</taxon>
        <taxon>Bacillati</taxon>
        <taxon>Bacillota</taxon>
        <taxon>Bacilli</taxon>
        <taxon>Bacillales</taxon>
        <taxon>Paenibacillaceae</taxon>
        <taxon>Paenibacillus</taxon>
    </lineage>
</organism>
<dbReference type="GO" id="GO:0019350">
    <property type="term" value="P:teichoic acid biosynthetic process"/>
    <property type="evidence" value="ECO:0007669"/>
    <property type="project" value="UniProtKB-UniRule"/>
</dbReference>
<dbReference type="EC" id="2.4.1.187" evidence="5"/>
<accession>A0A2W1M2I1</accession>
<comment type="catalytic activity">
    <reaction evidence="5">
        <text>UDP-N-acetyl-alpha-D-mannosamine + N-acetyl-alpha-D-glucosaminyl-di-trans,octa-cis-undecaprenyl diphosphate = N-acetyl-beta-D-mannosaminyl-(1-&gt;4)-N-acetyl-alpha-D-glucosaminyl di-trans,octa-cis-undecaprenyl diphosphate + UDP + H(+)</text>
        <dbReference type="Rhea" id="RHEA:16053"/>
        <dbReference type="ChEBI" id="CHEBI:15378"/>
        <dbReference type="ChEBI" id="CHEBI:58223"/>
        <dbReference type="ChEBI" id="CHEBI:62959"/>
        <dbReference type="ChEBI" id="CHEBI:68623"/>
        <dbReference type="ChEBI" id="CHEBI:132210"/>
        <dbReference type="EC" id="2.4.1.187"/>
    </reaction>
</comment>
<dbReference type="PANTHER" id="PTHR34136">
    <property type="match status" value="1"/>
</dbReference>
<comment type="caution">
    <text evidence="7">The sequence shown here is derived from an EMBL/GenBank/DDBJ whole genome shotgun (WGS) entry which is preliminary data.</text>
</comment>
<reference evidence="7 8" key="1">
    <citation type="submission" date="2018-06" db="EMBL/GenBank/DDBJ databases">
        <title>Paenibacillus imtechensis sp. nov.</title>
        <authorList>
            <person name="Pinnaka A.K."/>
            <person name="Singh H."/>
            <person name="Kaur M."/>
        </authorList>
    </citation>
    <scope>NUCLEOTIDE SEQUENCE [LARGE SCALE GENOMIC DNA]</scope>
    <source>
        <strain evidence="7 8">SMB1</strain>
    </source>
</reference>
<proteinExistence type="inferred from homology"/>
<sequence>MSSNTDRKSQEHTNETSNQDTASLPQRPNSGARSYPTVSIFGLPFSKMDMQETVNYLSDVIHLRVPTQVITGNPIMVMAGLEDPDYYRVMEEAELIVPDGAGVVWASGYVGQPVKERVAGFDLMHRLLETGEKHRWSVFLLGTTQETIEESAERLKQLYPLIRFVGARNGFFGPGEDAEVIEEIRRANPDMLFVARALNNQEPWIGRYKHELGVPVMMGVGGSFDIIAGKLKRAPVLFQKLRLEWFYRLLQQPSRYKRMLVLPKFMLKVVREKENVTKRRPTP</sequence>
<name>A0A2W1M2I1_9BACL</name>
<evidence type="ECO:0000313" key="7">
    <source>
        <dbReference type="EMBL" id="PZD97817.1"/>
    </source>
</evidence>
<dbReference type="EMBL" id="QKRB01000006">
    <property type="protein sequence ID" value="PZD97817.1"/>
    <property type="molecule type" value="Genomic_DNA"/>
</dbReference>
<dbReference type="UniPathway" id="UPA00632"/>
<feature type="region of interest" description="Disordered" evidence="6">
    <location>
        <begin position="1"/>
        <end position="33"/>
    </location>
</feature>
<keyword evidence="2 5" id="KW-0808">Transferase</keyword>